<dbReference type="InterPro" id="IPR035903">
    <property type="entry name" value="HesB-like_dom_sf"/>
</dbReference>
<comment type="caution">
    <text evidence="3">The sequence shown here is derived from an EMBL/GenBank/DDBJ whole genome shotgun (WGS) entry which is preliminary data.</text>
</comment>
<accession>A0A268S1A6</accession>
<dbReference type="EMBL" id="NPBS01000039">
    <property type="protein sequence ID" value="PAF26294.1"/>
    <property type="molecule type" value="Genomic_DNA"/>
</dbReference>
<dbReference type="OMA" id="LYIYGMQ"/>
<dbReference type="EMBL" id="NPCC01000006">
    <property type="protein sequence ID" value="PAE89846.1"/>
    <property type="molecule type" value="Genomic_DNA"/>
</dbReference>
<dbReference type="PANTHER" id="PTHR47265">
    <property type="entry name" value="IRON-SULFUR ASSEMBLY PROTEIN ISCA, CHLOROPLASTIC"/>
    <property type="match status" value="1"/>
</dbReference>
<dbReference type="InterPro" id="IPR031108">
    <property type="entry name" value="IscA_plant_cyanobact"/>
</dbReference>
<dbReference type="Proteomes" id="UP000216207">
    <property type="component" value="Unassembled WGS sequence"/>
</dbReference>
<evidence type="ECO:0000259" key="1">
    <source>
        <dbReference type="Pfam" id="PF01521"/>
    </source>
</evidence>
<dbReference type="NCBIfam" id="TIGR00049">
    <property type="entry name" value="iron-sulfur cluster assembly accessory protein"/>
    <property type="match status" value="1"/>
</dbReference>
<dbReference type="AlphaFoldDB" id="A0A268S1A6"/>
<evidence type="ECO:0000313" key="5">
    <source>
        <dbReference type="Proteomes" id="UP000216207"/>
    </source>
</evidence>
<dbReference type="InterPro" id="IPR016092">
    <property type="entry name" value="ATAP"/>
</dbReference>
<sequence>MITLTDSAASQIEAMKKEEGDASLMLRIGVKGGGCSGLSYAMGFDNEQDEEDTKIHVNGIDVLIDKESEPIVKGLVIDYKQNMMGGGFTLDNPNAIANCGCGASFRTAANAGTPEDC</sequence>
<dbReference type="Gene3D" id="2.60.300.12">
    <property type="entry name" value="HesB-like domain"/>
    <property type="match status" value="1"/>
</dbReference>
<protein>
    <submittedName>
        <fullName evidence="3">Iron-sulfur cluster assembly accessory protein</fullName>
    </submittedName>
</protein>
<feature type="domain" description="Core" evidence="1">
    <location>
        <begin position="2"/>
        <end position="102"/>
    </location>
</feature>
<dbReference type="SUPFAM" id="SSF89360">
    <property type="entry name" value="HesB-like domain"/>
    <property type="match status" value="1"/>
</dbReference>
<evidence type="ECO:0000313" key="2">
    <source>
        <dbReference type="EMBL" id="PAE89846.1"/>
    </source>
</evidence>
<dbReference type="PROSITE" id="PS01152">
    <property type="entry name" value="HESB"/>
    <property type="match status" value="1"/>
</dbReference>
<reference evidence="4 5" key="1">
    <citation type="submission" date="2017-07" db="EMBL/GenBank/DDBJ databases">
        <title>Isolation and whole genome analysis of endospore-forming bacteria from heroin.</title>
        <authorList>
            <person name="Kalinowski J."/>
            <person name="Ahrens B."/>
            <person name="Al-Dilaimi A."/>
            <person name="Winkler A."/>
            <person name="Wibberg D."/>
            <person name="Schleenbecker U."/>
            <person name="Ruckert C."/>
            <person name="Wolfel R."/>
            <person name="Grass G."/>
        </authorList>
    </citation>
    <scope>NUCLEOTIDE SEQUENCE [LARGE SCALE GENOMIC DNA]</scope>
    <source>
        <strain evidence="3 4">7523-2</strain>
        <strain evidence="2 5">7539</strain>
    </source>
</reference>
<organism evidence="3 4">
    <name type="scientific">Shouchella clausii</name>
    <name type="common">Alkalihalobacillus clausii</name>
    <dbReference type="NCBI Taxonomy" id="79880"/>
    <lineage>
        <taxon>Bacteria</taxon>
        <taxon>Bacillati</taxon>
        <taxon>Bacillota</taxon>
        <taxon>Bacilli</taxon>
        <taxon>Bacillales</taxon>
        <taxon>Bacillaceae</taxon>
        <taxon>Shouchella</taxon>
    </lineage>
</organism>
<dbReference type="InterPro" id="IPR000361">
    <property type="entry name" value="ATAP_core_dom"/>
</dbReference>
<dbReference type="InterPro" id="IPR017870">
    <property type="entry name" value="FeS_cluster_insertion_CS"/>
</dbReference>
<dbReference type="GO" id="GO:0051537">
    <property type="term" value="F:2 iron, 2 sulfur cluster binding"/>
    <property type="evidence" value="ECO:0007669"/>
    <property type="project" value="UniProtKB-ARBA"/>
</dbReference>
<evidence type="ECO:0000313" key="4">
    <source>
        <dbReference type="Proteomes" id="UP000216133"/>
    </source>
</evidence>
<name>A0A268S1A6_SHOCL</name>
<dbReference type="GO" id="GO:0016226">
    <property type="term" value="P:iron-sulfur cluster assembly"/>
    <property type="evidence" value="ECO:0007669"/>
    <property type="project" value="InterPro"/>
</dbReference>
<proteinExistence type="predicted"/>
<dbReference type="RefSeq" id="WP_011247774.1">
    <property type="nucleotide sequence ID" value="NZ_BOQQ01000002.1"/>
</dbReference>
<dbReference type="Pfam" id="PF01521">
    <property type="entry name" value="Fe-S_biosyn"/>
    <property type="match status" value="1"/>
</dbReference>
<dbReference type="GeneID" id="86927118"/>
<evidence type="ECO:0000313" key="3">
    <source>
        <dbReference type="EMBL" id="PAF26294.1"/>
    </source>
</evidence>
<gene>
    <name evidence="3" type="ORF">CHH61_09190</name>
    <name evidence="2" type="ORF">CHH72_06200</name>
</gene>
<dbReference type="PANTHER" id="PTHR47265:SF1">
    <property type="entry name" value="IRON-SULFUR ASSEMBLY PROTEIN ISCA, CHLOROPLASTIC"/>
    <property type="match status" value="1"/>
</dbReference>
<dbReference type="GO" id="GO:0030674">
    <property type="term" value="F:protein-macromolecule adaptor activity"/>
    <property type="evidence" value="ECO:0007669"/>
    <property type="project" value="TreeGrafter"/>
</dbReference>
<dbReference type="Proteomes" id="UP000216133">
    <property type="component" value="Unassembled WGS sequence"/>
</dbReference>